<name>A0A074MJ34_9SPHN</name>
<dbReference type="KEGG" id="elq:Ga0102493_111864"/>
<dbReference type="AlphaFoldDB" id="A0A074MJ34"/>
<dbReference type="EMBL" id="JMIX01000008">
    <property type="protein sequence ID" value="KEO92815.1"/>
    <property type="molecule type" value="Genomic_DNA"/>
</dbReference>
<keyword evidence="3 7" id="KW-0812">Transmembrane</keyword>
<feature type="transmembrane region" description="Helical" evidence="7">
    <location>
        <begin position="179"/>
        <end position="196"/>
    </location>
</feature>
<feature type="compositionally biased region" description="Polar residues" evidence="6">
    <location>
        <begin position="382"/>
        <end position="394"/>
    </location>
</feature>
<evidence type="ECO:0000313" key="9">
    <source>
        <dbReference type="Proteomes" id="UP000027866"/>
    </source>
</evidence>
<comment type="subcellular location">
    <subcellularLocation>
        <location evidence="1">Membrane</location>
        <topology evidence="1">Multi-pass membrane protein</topology>
    </subcellularLocation>
</comment>
<evidence type="ECO:0000256" key="5">
    <source>
        <dbReference type="ARBA" id="ARBA00023136"/>
    </source>
</evidence>
<dbReference type="RefSeq" id="WP_051698047.1">
    <property type="nucleotide sequence ID" value="NZ_CP017057.1"/>
</dbReference>
<keyword evidence="5 7" id="KW-0472">Membrane</keyword>
<feature type="transmembrane region" description="Helical" evidence="7">
    <location>
        <begin position="247"/>
        <end position="266"/>
    </location>
</feature>
<evidence type="ECO:0000313" key="8">
    <source>
        <dbReference type="EMBL" id="KEO92815.1"/>
    </source>
</evidence>
<evidence type="ECO:0000256" key="2">
    <source>
        <dbReference type="ARBA" id="ARBA00007802"/>
    </source>
</evidence>
<feature type="transmembrane region" description="Helical" evidence="7">
    <location>
        <begin position="154"/>
        <end position="172"/>
    </location>
</feature>
<feature type="transmembrane region" description="Helical" evidence="7">
    <location>
        <begin position="79"/>
        <end position="104"/>
    </location>
</feature>
<dbReference type="Pfam" id="PF04610">
    <property type="entry name" value="TrbL"/>
    <property type="match status" value="1"/>
</dbReference>
<comment type="caution">
    <text evidence="8">The sequence shown here is derived from an EMBL/GenBank/DDBJ whole genome shotgun (WGS) entry which is preliminary data.</text>
</comment>
<keyword evidence="4 7" id="KW-1133">Transmembrane helix</keyword>
<protein>
    <submittedName>
        <fullName evidence="8">Type VI secretion protein</fullName>
    </submittedName>
</protein>
<feature type="compositionally biased region" description="Low complexity" evidence="6">
    <location>
        <begin position="302"/>
        <end position="321"/>
    </location>
</feature>
<evidence type="ECO:0000256" key="7">
    <source>
        <dbReference type="SAM" id="Phobius"/>
    </source>
</evidence>
<organism evidence="8 9">
    <name type="scientific">Erythrobacter litoralis</name>
    <dbReference type="NCBI Taxonomy" id="39960"/>
    <lineage>
        <taxon>Bacteria</taxon>
        <taxon>Pseudomonadati</taxon>
        <taxon>Pseudomonadota</taxon>
        <taxon>Alphaproteobacteria</taxon>
        <taxon>Sphingomonadales</taxon>
        <taxon>Erythrobacteraceae</taxon>
        <taxon>Erythrobacter/Porphyrobacter group</taxon>
        <taxon>Erythrobacter</taxon>
    </lineage>
</organism>
<feature type="transmembrane region" description="Helical" evidence="7">
    <location>
        <begin position="47"/>
        <end position="67"/>
    </location>
</feature>
<accession>A0A074MJ34</accession>
<dbReference type="PATRIC" id="fig|39960.10.peg.952"/>
<feature type="region of interest" description="Disordered" evidence="6">
    <location>
        <begin position="302"/>
        <end position="407"/>
    </location>
</feature>
<dbReference type="GO" id="GO:0030255">
    <property type="term" value="P:protein secretion by the type IV secretion system"/>
    <property type="evidence" value="ECO:0007669"/>
    <property type="project" value="InterPro"/>
</dbReference>
<gene>
    <name evidence="8" type="ORF">EH32_13565</name>
</gene>
<reference evidence="8 9" key="1">
    <citation type="submission" date="2014-04" db="EMBL/GenBank/DDBJ databases">
        <title>A comprehensive comparison of genomes of Erythrobacter spp. Strains.</title>
        <authorList>
            <person name="Zheng Q."/>
        </authorList>
    </citation>
    <scope>NUCLEOTIDE SEQUENCE [LARGE SCALE GENOMIC DNA]</scope>
    <source>
        <strain evidence="8 9">DSM 8509</strain>
    </source>
</reference>
<evidence type="ECO:0000256" key="6">
    <source>
        <dbReference type="SAM" id="MobiDB-lite"/>
    </source>
</evidence>
<dbReference type="OrthoDB" id="7400974at2"/>
<evidence type="ECO:0000256" key="4">
    <source>
        <dbReference type="ARBA" id="ARBA00022989"/>
    </source>
</evidence>
<keyword evidence="9" id="KW-1185">Reference proteome</keyword>
<sequence length="407" mass="41817">MTTSCDLVAQDMGAGVAAALTAVDCIAAQVSEQAFGRLFGDDGQMRLVLVSLLVFYAVFFGISLMLGRSNVSVRHLVPRIMTVGLVLTFATSFVAFSTVFYNIFVLGPDWVAGVLTGTEGSATATFAQKLDIVFLAVQEASTGQSDINAFSPPGMMWLGAMLLLLGTVGLLVTARIGLALLLAVGPIFVVLALFNGTRGLFTGWLKGMTMLALAPLFAVLGGTIMLEIAVPILAALLAVPGQIDQQAAMAFFLVGAVHMALMFMALKVTTTMVSGWQVFGLAGTADSVRGIDTARMAPASAAASAPGAARTAPAPAAGTAPRRVDVAGMRTAPPANDYGSTAGMTSVRETRVYATSSGVGQAGEGSPAASRTRGIGNRFRPASNTATKNASPQVPKSAAAPKTETSR</sequence>
<dbReference type="InterPro" id="IPR007688">
    <property type="entry name" value="Conjugal_tfr_TrbL/VirB6"/>
</dbReference>
<dbReference type="Proteomes" id="UP000027866">
    <property type="component" value="Unassembled WGS sequence"/>
</dbReference>
<proteinExistence type="inferred from homology"/>
<comment type="similarity">
    <text evidence="2">Belongs to the TrbL/VirB6 family.</text>
</comment>
<dbReference type="GO" id="GO:0016020">
    <property type="term" value="C:membrane"/>
    <property type="evidence" value="ECO:0007669"/>
    <property type="project" value="UniProtKB-SubCell"/>
</dbReference>
<feature type="transmembrane region" description="Helical" evidence="7">
    <location>
        <begin position="216"/>
        <end position="240"/>
    </location>
</feature>
<evidence type="ECO:0000256" key="1">
    <source>
        <dbReference type="ARBA" id="ARBA00004141"/>
    </source>
</evidence>
<evidence type="ECO:0000256" key="3">
    <source>
        <dbReference type="ARBA" id="ARBA00022692"/>
    </source>
</evidence>